<dbReference type="Pfam" id="PF18614">
    <property type="entry name" value="RNase_II_C_S1"/>
    <property type="match status" value="1"/>
</dbReference>
<dbReference type="PANTHER" id="PTHR23355">
    <property type="entry name" value="RIBONUCLEASE"/>
    <property type="match status" value="1"/>
</dbReference>
<dbReference type="RefSeq" id="WP_255059588.1">
    <property type="nucleotide sequence ID" value="NZ_JANDBD010000003.1"/>
</dbReference>
<dbReference type="Proteomes" id="UP001651690">
    <property type="component" value="Unassembled WGS sequence"/>
</dbReference>
<accession>A0ABT1M0U4</accession>
<dbReference type="InterPro" id="IPR001900">
    <property type="entry name" value="RNase_II/R"/>
</dbReference>
<dbReference type="SUPFAM" id="SSF50249">
    <property type="entry name" value="Nucleic acid-binding proteins"/>
    <property type="match status" value="1"/>
</dbReference>
<dbReference type="InterPro" id="IPR040596">
    <property type="entry name" value="RNase_II_C_S1"/>
</dbReference>
<dbReference type="InterPro" id="IPR050180">
    <property type="entry name" value="RNR_Ribonuclease"/>
</dbReference>
<reference evidence="2 3" key="1">
    <citation type="submission" date="2022-06" db="EMBL/GenBank/DDBJ databases">
        <title>Mycolicibacterium sp. CAU 1645 isolated from seawater.</title>
        <authorList>
            <person name="Kim W."/>
        </authorList>
    </citation>
    <scope>NUCLEOTIDE SEQUENCE [LARGE SCALE GENOMIC DNA]</scope>
    <source>
        <strain evidence="2 3">CAU 1645</strain>
    </source>
</reference>
<dbReference type="Pfam" id="PF00773">
    <property type="entry name" value="RNB"/>
    <property type="match status" value="1"/>
</dbReference>
<dbReference type="InterPro" id="IPR012340">
    <property type="entry name" value="NA-bd_OB-fold"/>
</dbReference>
<evidence type="ECO:0000313" key="3">
    <source>
        <dbReference type="Proteomes" id="UP001651690"/>
    </source>
</evidence>
<dbReference type="PANTHER" id="PTHR23355:SF9">
    <property type="entry name" value="DIS3-LIKE EXONUCLEASE 2"/>
    <property type="match status" value="1"/>
</dbReference>
<keyword evidence="3" id="KW-1185">Reference proteome</keyword>
<protein>
    <submittedName>
        <fullName evidence="2">RNB domain-containing ribonuclease</fullName>
    </submittedName>
</protein>
<dbReference type="EMBL" id="JANDBD010000003">
    <property type="protein sequence ID" value="MCP9272407.1"/>
    <property type="molecule type" value="Genomic_DNA"/>
</dbReference>
<feature type="domain" description="RNB" evidence="1">
    <location>
        <begin position="51"/>
        <end position="365"/>
    </location>
</feature>
<sequence length="471" mass="49421">MAAPASETAPVRRLRAPRIDFGAIRADLGEPPDFDPQSLAEAAADPAPYGRVDMTALPFVTVDPPGSLDLDQAVHLIPDGSGFLLRYAIADVAAFVAPGSALDSATRLRGVTIYLPDGKIPLHPPVLSEGSASLLPDRVRPAIVWTIRTDADTTPVDVEVRRALVRSTGRLSYPEVDRGALPEALTGLAEFGRIRMDRVLARGGIDLDLPEQEVEPTHDDGWRLVLRAQTPAERHNAQVSLLTGECAATLMLGAGVGLLRTVPPAQPADVDRVRRAAAGLGVDWPSGLSAGAVVASVDPADPRGAAFLDLAATLLRGSAYTAFTDGPPAQPLHAGVAAPYAHVTAPLRRLADRFALELCLTAFDGSPPPAWAVEALPTLPATMATTTRRANEFERAAIDLAEAVVLADRVGEVFDAAVVDVADGGRSGVVALDDPAVRAKCAGEGLVAGTRTRVRLTEANPATRTVWFTPE</sequence>
<comment type="caution">
    <text evidence="2">The sequence shown here is derived from an EMBL/GenBank/DDBJ whole genome shotgun (WGS) entry which is preliminary data.</text>
</comment>
<gene>
    <name evidence="2" type="ORF">NM203_09435</name>
</gene>
<name>A0ABT1M0U4_9MYCO</name>
<proteinExistence type="predicted"/>
<evidence type="ECO:0000259" key="1">
    <source>
        <dbReference type="SMART" id="SM00955"/>
    </source>
</evidence>
<dbReference type="SMART" id="SM00955">
    <property type="entry name" value="RNB"/>
    <property type="match status" value="1"/>
</dbReference>
<organism evidence="2 3">
    <name type="scientific">Mycolicibacterium arenosum</name>
    <dbReference type="NCBI Taxonomy" id="2952157"/>
    <lineage>
        <taxon>Bacteria</taxon>
        <taxon>Bacillati</taxon>
        <taxon>Actinomycetota</taxon>
        <taxon>Actinomycetes</taxon>
        <taxon>Mycobacteriales</taxon>
        <taxon>Mycobacteriaceae</taxon>
        <taxon>Mycolicibacterium</taxon>
    </lineage>
</organism>
<evidence type="ECO:0000313" key="2">
    <source>
        <dbReference type="EMBL" id="MCP9272407.1"/>
    </source>
</evidence>